<sequence length="290" mass="32080">MGFYRVFLALCLSAVSLLSVAQPVSQADDYSAEAERASALLGKAVTAYQAEGDKALAKFSRQGDYIDGQLYIYVVDTSGVMLASGGPSATLIGKQVTNVLDEDLKAAFEAALKAPEDGTVRSADYRWWNWQHGKVERKQVFYQRVGDRIISVGYYMPRSSSEAAEKLLEKVASEVKADPKTTFDRINRHDKALSQDDLYAFVVDLNTQKFIAHGFIRRLVGTDFQALRSADGQPIGKQMLRAMAQGDTGEVSYIWRNPVTGQTEFKKTLLRKVDGYAVAVGSYEKSMKLD</sequence>
<keyword evidence="4" id="KW-1185">Reference proteome</keyword>
<accession>A0A9X1N1A6</accession>
<reference evidence="3" key="1">
    <citation type="submission" date="2021-08" db="EMBL/GenBank/DDBJ databases">
        <title>Isolation and characterization of neutrophilic mixotrophic iron-oxidizing bacteria from deep-sea hydrothermal vents.</title>
        <authorList>
            <person name="He Y."/>
        </authorList>
    </citation>
    <scope>NUCLEOTIDE SEQUENCE</scope>
    <source>
        <strain evidence="3">IOP_13</strain>
    </source>
</reference>
<dbReference type="Gene3D" id="3.30.450.20">
    <property type="entry name" value="PAS domain"/>
    <property type="match status" value="2"/>
</dbReference>
<gene>
    <name evidence="3" type="ORF">K7H17_00815</name>
</gene>
<evidence type="ECO:0000259" key="2">
    <source>
        <dbReference type="Pfam" id="PF08269"/>
    </source>
</evidence>
<feature type="chain" id="PRO_5040897294" evidence="1">
    <location>
        <begin position="22"/>
        <end position="290"/>
    </location>
</feature>
<dbReference type="Pfam" id="PF08269">
    <property type="entry name" value="dCache_2"/>
    <property type="match status" value="1"/>
</dbReference>
<feature type="signal peptide" evidence="1">
    <location>
        <begin position="1"/>
        <end position="21"/>
    </location>
</feature>
<proteinExistence type="predicted"/>
<organism evidence="3 4">
    <name type="scientific">Stutzerimonas kunmingensis</name>
    <dbReference type="NCBI Taxonomy" id="1211807"/>
    <lineage>
        <taxon>Bacteria</taxon>
        <taxon>Pseudomonadati</taxon>
        <taxon>Pseudomonadota</taxon>
        <taxon>Gammaproteobacteria</taxon>
        <taxon>Pseudomonadales</taxon>
        <taxon>Pseudomonadaceae</taxon>
        <taxon>Stutzerimonas</taxon>
    </lineage>
</organism>
<dbReference type="AlphaFoldDB" id="A0A9X1N1A6"/>
<dbReference type="InterPro" id="IPR004010">
    <property type="entry name" value="Double_Cache_2"/>
</dbReference>
<evidence type="ECO:0000256" key="1">
    <source>
        <dbReference type="SAM" id="SignalP"/>
    </source>
</evidence>
<feature type="domain" description="Double Cache" evidence="2">
    <location>
        <begin position="53"/>
        <end position="286"/>
    </location>
</feature>
<dbReference type="RefSeq" id="WP_180982716.1">
    <property type="nucleotide sequence ID" value="NZ_DAMBQT010000007.1"/>
</dbReference>
<dbReference type="EMBL" id="JAINWF010000001">
    <property type="protein sequence ID" value="MCD1606409.1"/>
    <property type="molecule type" value="Genomic_DNA"/>
</dbReference>
<keyword evidence="1" id="KW-0732">Signal</keyword>
<evidence type="ECO:0000313" key="4">
    <source>
        <dbReference type="Proteomes" id="UP001138989"/>
    </source>
</evidence>
<evidence type="ECO:0000313" key="3">
    <source>
        <dbReference type="EMBL" id="MCD1606409.1"/>
    </source>
</evidence>
<name>A0A9X1N1A6_9GAMM</name>
<protein>
    <submittedName>
        <fullName evidence="3">Cache domain-containing protein</fullName>
    </submittedName>
</protein>
<comment type="caution">
    <text evidence="3">The sequence shown here is derived from an EMBL/GenBank/DDBJ whole genome shotgun (WGS) entry which is preliminary data.</text>
</comment>
<dbReference type="Proteomes" id="UP001138989">
    <property type="component" value="Unassembled WGS sequence"/>
</dbReference>